<dbReference type="AlphaFoldDB" id="A0A218WBH5"/>
<reference evidence="2" key="2">
    <citation type="submission" date="2017-06" db="EMBL/GenBank/DDBJ databases">
        <title>The pomegranate genome and the genomics of punicalagin biosynthesis.</title>
        <authorList>
            <person name="Xu C."/>
        </authorList>
    </citation>
    <scope>NUCLEOTIDE SEQUENCE [LARGE SCALE GENOMIC DNA]</scope>
    <source>
        <tissue evidence="2">Fresh leaf</tissue>
    </source>
</reference>
<dbReference type="STRING" id="22663.A0A218WBH5"/>
<dbReference type="PROSITE" id="PS51186">
    <property type="entry name" value="GNAT"/>
    <property type="match status" value="1"/>
</dbReference>
<reference evidence="3 5" key="3">
    <citation type="submission" date="2017-11" db="EMBL/GenBank/DDBJ databases">
        <title>De-novo sequencing of pomegranate (Punica granatum L.) genome.</title>
        <authorList>
            <person name="Akparov Z."/>
            <person name="Amiraslanov A."/>
            <person name="Hajiyeva S."/>
            <person name="Abbasov M."/>
            <person name="Kaur K."/>
            <person name="Hamwieh A."/>
            <person name="Solovyev V."/>
            <person name="Salamov A."/>
            <person name="Braich B."/>
            <person name="Kosarev P."/>
            <person name="Mahmoud A."/>
            <person name="Hajiyev E."/>
            <person name="Babayeva S."/>
            <person name="Izzatullayeva V."/>
            <person name="Mammadov A."/>
            <person name="Mammadov A."/>
            <person name="Sharifova S."/>
            <person name="Ojaghi J."/>
            <person name="Eynullazada K."/>
            <person name="Bayramov B."/>
            <person name="Abdulazimova A."/>
            <person name="Shahmuradov I."/>
        </authorList>
    </citation>
    <scope>NUCLEOTIDE SEQUENCE [LARGE SCALE GENOMIC DNA]</scope>
    <source>
        <strain evidence="3">AG2017</strain>
        <strain evidence="5">cv. AG2017</strain>
        <tissue evidence="3">Leaf</tissue>
    </source>
</reference>
<dbReference type="PANTHER" id="PTHR13355">
    <property type="entry name" value="GLUCOSAMINE 6-PHOSPHATE N-ACETYLTRANSFERASE"/>
    <property type="match status" value="1"/>
</dbReference>
<accession>A0A218WBH5</accession>
<dbReference type="InterPro" id="IPR000182">
    <property type="entry name" value="GNAT_dom"/>
</dbReference>
<evidence type="ECO:0000313" key="5">
    <source>
        <dbReference type="Proteomes" id="UP000233551"/>
    </source>
</evidence>
<dbReference type="GO" id="GO:0008080">
    <property type="term" value="F:N-acetyltransferase activity"/>
    <property type="evidence" value="ECO:0007669"/>
    <property type="project" value="TreeGrafter"/>
</dbReference>
<dbReference type="GeneID" id="116196021"/>
<dbReference type="OrthoDB" id="2744543at2759"/>
<sequence>MAASVRFCFSKAMELRWATTKTAKNIPNKPARVGLSIPVYLSTNPSHVNPGSLRDLFVSCNRSCHAFPRIGPDGRVEEGDIAGVDKLRVALDHSSVVVSVFCEPRDLPVDGDGIEEQRASSVGDLMRRVVPPAVTPYSGQLVGFGRAVSDNGLTASIYDVMVVPPLQRMGIGRMIVQRIVRILTGKDIYDIAALCSDDDRLFFEACGFGDDILGSTTMMYTRAITGSSTDGSGGFRRVGRKLLLVPTFKEFHSQSRIRNS</sequence>
<organism evidence="2 4">
    <name type="scientific">Punica granatum</name>
    <name type="common">Pomegranate</name>
    <dbReference type="NCBI Taxonomy" id="22663"/>
    <lineage>
        <taxon>Eukaryota</taxon>
        <taxon>Viridiplantae</taxon>
        <taxon>Streptophyta</taxon>
        <taxon>Embryophyta</taxon>
        <taxon>Tracheophyta</taxon>
        <taxon>Spermatophyta</taxon>
        <taxon>Magnoliopsida</taxon>
        <taxon>eudicotyledons</taxon>
        <taxon>Gunneridae</taxon>
        <taxon>Pentapetalae</taxon>
        <taxon>rosids</taxon>
        <taxon>malvids</taxon>
        <taxon>Myrtales</taxon>
        <taxon>Lythraceae</taxon>
        <taxon>Punica</taxon>
    </lineage>
</organism>
<gene>
    <name evidence="2" type="ORF">CDL15_Pgr025698</name>
    <name evidence="3" type="ORF">CRG98_014711</name>
</gene>
<dbReference type="InterPro" id="IPR039143">
    <property type="entry name" value="GNPNAT1-like"/>
</dbReference>
<dbReference type="UniPathway" id="UPA00113">
    <property type="reaction ID" value="UER00529"/>
</dbReference>
<comment type="caution">
    <text evidence="2">The sequence shown here is derived from an EMBL/GenBank/DDBJ whole genome shotgun (WGS) entry which is preliminary data.</text>
</comment>
<dbReference type="CDD" id="cd04301">
    <property type="entry name" value="NAT_SF"/>
    <property type="match status" value="1"/>
</dbReference>
<dbReference type="SUPFAM" id="SSF55729">
    <property type="entry name" value="Acyl-CoA N-acyltransferases (Nat)"/>
    <property type="match status" value="1"/>
</dbReference>
<reference evidence="4" key="1">
    <citation type="journal article" date="2017" name="Plant J.">
        <title>The pomegranate (Punica granatum L.) genome and the genomics of punicalagin biosynthesis.</title>
        <authorList>
            <person name="Qin G."/>
            <person name="Xu C."/>
            <person name="Ming R."/>
            <person name="Tang H."/>
            <person name="Guyot R."/>
            <person name="Kramer E.M."/>
            <person name="Hu Y."/>
            <person name="Yi X."/>
            <person name="Qi Y."/>
            <person name="Xu X."/>
            <person name="Gao Z."/>
            <person name="Pan H."/>
            <person name="Jian J."/>
            <person name="Tian Y."/>
            <person name="Yue Z."/>
            <person name="Xu Y."/>
        </authorList>
    </citation>
    <scope>NUCLEOTIDE SEQUENCE [LARGE SCALE GENOMIC DNA]</scope>
    <source>
        <strain evidence="4">cv. Dabenzi</strain>
    </source>
</reference>
<dbReference type="GO" id="GO:0006048">
    <property type="term" value="P:UDP-N-acetylglucosamine biosynthetic process"/>
    <property type="evidence" value="ECO:0007669"/>
    <property type="project" value="UniProtKB-UniPathway"/>
</dbReference>
<dbReference type="InterPro" id="IPR016181">
    <property type="entry name" value="Acyl_CoA_acyltransferase"/>
</dbReference>
<feature type="domain" description="N-acetyltransferase" evidence="1">
    <location>
        <begin position="85"/>
        <end position="231"/>
    </location>
</feature>
<proteinExistence type="predicted"/>
<dbReference type="Gene3D" id="3.40.630.30">
    <property type="match status" value="1"/>
</dbReference>
<evidence type="ECO:0000313" key="3">
    <source>
        <dbReference type="EMBL" id="PKI64915.1"/>
    </source>
</evidence>
<name>A0A218WBH5_PUNGR</name>
<evidence type="ECO:0000259" key="1">
    <source>
        <dbReference type="PROSITE" id="PS51186"/>
    </source>
</evidence>
<dbReference type="EMBL" id="MTKT01004810">
    <property type="protein sequence ID" value="OWM69849.1"/>
    <property type="molecule type" value="Genomic_DNA"/>
</dbReference>
<dbReference type="Proteomes" id="UP000233551">
    <property type="component" value="Unassembled WGS sequence"/>
</dbReference>
<keyword evidence="5" id="KW-1185">Reference proteome</keyword>
<dbReference type="EMBL" id="PGOL01000788">
    <property type="protein sequence ID" value="PKI64915.1"/>
    <property type="molecule type" value="Genomic_DNA"/>
</dbReference>
<evidence type="ECO:0000313" key="4">
    <source>
        <dbReference type="Proteomes" id="UP000197138"/>
    </source>
</evidence>
<protein>
    <recommendedName>
        <fullName evidence="1">N-acetyltransferase domain-containing protein</fullName>
    </recommendedName>
</protein>
<dbReference type="PANTHER" id="PTHR13355:SF15">
    <property type="entry name" value="GCN5-RELATED N-ACETYLTRANSFERASE 3, CHLOROPLASTIC"/>
    <property type="match status" value="1"/>
</dbReference>
<dbReference type="Pfam" id="PF00583">
    <property type="entry name" value="Acetyltransf_1"/>
    <property type="match status" value="1"/>
</dbReference>
<evidence type="ECO:0000313" key="2">
    <source>
        <dbReference type="EMBL" id="OWM69849.1"/>
    </source>
</evidence>
<dbReference type="Proteomes" id="UP000197138">
    <property type="component" value="Unassembled WGS sequence"/>
</dbReference>